<dbReference type="STRING" id="195883.A0A482X070"/>
<keyword evidence="3" id="KW-1185">Reference proteome</keyword>
<dbReference type="AlphaFoldDB" id="A0A482X070"/>
<evidence type="ECO:0000313" key="3">
    <source>
        <dbReference type="Proteomes" id="UP000291343"/>
    </source>
</evidence>
<dbReference type="PANTHER" id="PTHR21274:SF0">
    <property type="entry name" value="MECKELIN"/>
    <property type="match status" value="1"/>
</dbReference>
<sequence length="114" mass="13285">MQTWTHSRRSGRTTIDVMTLAELCLITAGHLSNVFFTVVSGAAVYTFVFYKGQAVVQQLLPESRVMFLVKTYIIIAYCLKASEFLPIFIFFLFYVPSYQCFQMWKIWRRGKMSV</sequence>
<comment type="caution">
    <text evidence="2">The sequence shown here is derived from an EMBL/GenBank/DDBJ whole genome shotgun (WGS) entry which is preliminary data.</text>
</comment>
<dbReference type="Pfam" id="PF09773">
    <property type="entry name" value="Meckelin"/>
    <property type="match status" value="1"/>
</dbReference>
<proteinExistence type="predicted"/>
<accession>A0A482X070</accession>
<keyword evidence="1" id="KW-0472">Membrane</keyword>
<dbReference type="GO" id="GO:0036038">
    <property type="term" value="C:MKS complex"/>
    <property type="evidence" value="ECO:0007669"/>
    <property type="project" value="InterPro"/>
</dbReference>
<dbReference type="SMR" id="A0A482X070"/>
<dbReference type="InterPro" id="IPR019170">
    <property type="entry name" value="Meckelin"/>
</dbReference>
<dbReference type="Proteomes" id="UP000291343">
    <property type="component" value="Unassembled WGS sequence"/>
</dbReference>
<dbReference type="EMBL" id="QKKF02021576">
    <property type="protein sequence ID" value="RZF38841.1"/>
    <property type="molecule type" value="Genomic_DNA"/>
</dbReference>
<evidence type="ECO:0000256" key="1">
    <source>
        <dbReference type="SAM" id="Phobius"/>
    </source>
</evidence>
<organism evidence="2 3">
    <name type="scientific">Laodelphax striatellus</name>
    <name type="common">Small brown planthopper</name>
    <name type="synonym">Delphax striatella</name>
    <dbReference type="NCBI Taxonomy" id="195883"/>
    <lineage>
        <taxon>Eukaryota</taxon>
        <taxon>Metazoa</taxon>
        <taxon>Ecdysozoa</taxon>
        <taxon>Arthropoda</taxon>
        <taxon>Hexapoda</taxon>
        <taxon>Insecta</taxon>
        <taxon>Pterygota</taxon>
        <taxon>Neoptera</taxon>
        <taxon>Paraneoptera</taxon>
        <taxon>Hemiptera</taxon>
        <taxon>Auchenorrhyncha</taxon>
        <taxon>Fulgoroidea</taxon>
        <taxon>Delphacidae</taxon>
        <taxon>Criomorphinae</taxon>
        <taxon>Laodelphax</taxon>
    </lineage>
</organism>
<keyword evidence="1" id="KW-0812">Transmembrane</keyword>
<dbReference type="InParanoid" id="A0A482X070"/>
<name>A0A482X070_LAOST</name>
<dbReference type="GO" id="GO:0060271">
    <property type="term" value="P:cilium assembly"/>
    <property type="evidence" value="ECO:0007669"/>
    <property type="project" value="InterPro"/>
</dbReference>
<dbReference type="PANTHER" id="PTHR21274">
    <property type="entry name" value="MECKELIN"/>
    <property type="match status" value="1"/>
</dbReference>
<dbReference type="OrthoDB" id="419138at2759"/>
<protein>
    <submittedName>
        <fullName evidence="2">Uncharacterized protein</fullName>
    </submittedName>
</protein>
<feature type="transmembrane region" description="Helical" evidence="1">
    <location>
        <begin position="70"/>
        <end position="95"/>
    </location>
</feature>
<gene>
    <name evidence="2" type="ORF">LSTR_LSTR017006</name>
</gene>
<keyword evidence="1" id="KW-1133">Transmembrane helix</keyword>
<feature type="transmembrane region" description="Helical" evidence="1">
    <location>
        <begin position="20"/>
        <end position="50"/>
    </location>
</feature>
<evidence type="ECO:0000313" key="2">
    <source>
        <dbReference type="EMBL" id="RZF38841.1"/>
    </source>
</evidence>
<reference evidence="2 3" key="1">
    <citation type="journal article" date="2017" name="Gigascience">
        <title>Genome sequence of the small brown planthopper, Laodelphax striatellus.</title>
        <authorList>
            <person name="Zhu J."/>
            <person name="Jiang F."/>
            <person name="Wang X."/>
            <person name="Yang P."/>
            <person name="Bao Y."/>
            <person name="Zhao W."/>
            <person name="Wang W."/>
            <person name="Lu H."/>
            <person name="Wang Q."/>
            <person name="Cui N."/>
            <person name="Li J."/>
            <person name="Chen X."/>
            <person name="Luo L."/>
            <person name="Yu J."/>
            <person name="Kang L."/>
            <person name="Cui F."/>
        </authorList>
    </citation>
    <scope>NUCLEOTIDE SEQUENCE [LARGE SCALE GENOMIC DNA]</scope>
    <source>
        <strain evidence="2">Lst14</strain>
    </source>
</reference>